<evidence type="ECO:0000256" key="7">
    <source>
        <dbReference type="ARBA" id="ARBA00022980"/>
    </source>
</evidence>
<dbReference type="STRING" id="1778264.PMARG_ME00116"/>
<dbReference type="GO" id="GO:0022625">
    <property type="term" value="C:cytosolic large ribosomal subunit"/>
    <property type="evidence" value="ECO:0007669"/>
    <property type="project" value="TreeGrafter"/>
</dbReference>
<dbReference type="OrthoDB" id="9803740at2"/>
<proteinExistence type="inferred from homology"/>
<dbReference type="Gene3D" id="3.30.190.20">
    <property type="match status" value="1"/>
</dbReference>
<sequence>MIKLTKRIRFIQDKVIISKQQYAINSALSLLKELTTANFIESVDVAIQLNIDTRNSDKNIYGTVILPHGRGRNIRVAVFTQGVNVQKAISAGADIVDINKLTSQIKEGNFNFDIIIASPDTMHIVSELGKILVPRNLMPNPKLGTVTTNIAEAVKNIKLGQIQYRTEKEGIVHTTIGKINFDSYKLKENLEALITALKKDKPIYIKGKYIKQISISTTMGVGILVNLDSLFK</sequence>
<evidence type="ECO:0000256" key="2">
    <source>
        <dbReference type="ARBA" id="ARBA00022491"/>
    </source>
</evidence>
<dbReference type="EMBL" id="LN999831">
    <property type="protein sequence ID" value="CUX95756.1"/>
    <property type="molecule type" value="Genomic_DNA"/>
</dbReference>
<keyword evidence="5 11" id="KW-0810">Translation regulation</keyword>
<dbReference type="GO" id="GO:0019843">
    <property type="term" value="F:rRNA binding"/>
    <property type="evidence" value="ECO:0007669"/>
    <property type="project" value="UniProtKB-UniRule"/>
</dbReference>
<dbReference type="Gene3D" id="3.40.50.790">
    <property type="match status" value="1"/>
</dbReference>
<keyword evidence="2 11" id="KW-0678">Repressor</keyword>
<dbReference type="InterPro" id="IPR028364">
    <property type="entry name" value="Ribosomal_uL1/biogenesis"/>
</dbReference>
<dbReference type="Pfam" id="PF00687">
    <property type="entry name" value="Ribosomal_L1"/>
    <property type="match status" value="1"/>
</dbReference>
<dbReference type="AlphaFoldDB" id="A0A143WPN7"/>
<evidence type="ECO:0000256" key="5">
    <source>
        <dbReference type="ARBA" id="ARBA00022845"/>
    </source>
</evidence>
<comment type="function">
    <text evidence="11">Binds directly to 23S rRNA. The L1 stalk is quite mobile in the ribosome, and is involved in E site tRNA release.</text>
</comment>
<keyword evidence="6 11" id="KW-0694">RNA-binding</keyword>
<protein>
    <recommendedName>
        <fullName evidence="9 11">Large ribosomal subunit protein uL1</fullName>
    </recommendedName>
</protein>
<dbReference type="GO" id="GO:0000049">
    <property type="term" value="F:tRNA binding"/>
    <property type="evidence" value="ECO:0007669"/>
    <property type="project" value="UniProtKB-KW"/>
</dbReference>
<dbReference type="PANTHER" id="PTHR36427">
    <property type="entry name" value="54S RIBOSOMAL PROTEIN L1, MITOCHONDRIAL"/>
    <property type="match status" value="1"/>
</dbReference>
<dbReference type="InterPro" id="IPR016095">
    <property type="entry name" value="Ribosomal_uL1_3-a/b-sand"/>
</dbReference>
<dbReference type="GO" id="GO:0006412">
    <property type="term" value="P:translation"/>
    <property type="evidence" value="ECO:0007669"/>
    <property type="project" value="UniProtKB-UniRule"/>
</dbReference>
<keyword evidence="13" id="KW-1185">Reference proteome</keyword>
<evidence type="ECO:0000256" key="3">
    <source>
        <dbReference type="ARBA" id="ARBA00022555"/>
    </source>
</evidence>
<dbReference type="HAMAP" id="MF_01318_B">
    <property type="entry name" value="Ribosomal_uL1_B"/>
    <property type="match status" value="1"/>
</dbReference>
<dbReference type="PIRSF" id="PIRSF002155">
    <property type="entry name" value="Ribosomal_L1"/>
    <property type="match status" value="1"/>
</dbReference>
<dbReference type="InterPro" id="IPR005878">
    <property type="entry name" value="Ribosom_uL1_bac-type"/>
</dbReference>
<gene>
    <name evidence="11 12" type="primary">rplA</name>
    <name evidence="12" type="ORF">PMARG_ME00116</name>
</gene>
<evidence type="ECO:0000256" key="9">
    <source>
        <dbReference type="ARBA" id="ARBA00035241"/>
    </source>
</evidence>
<dbReference type="RefSeq" id="WP_067569167.1">
    <property type="nucleotide sequence ID" value="NZ_LN999831.1"/>
</dbReference>
<name>A0A143WPN7_9ENTR</name>
<evidence type="ECO:0000256" key="1">
    <source>
        <dbReference type="ARBA" id="ARBA00010531"/>
    </source>
</evidence>
<reference evidence="13" key="1">
    <citation type="submission" date="2016-01" db="EMBL/GenBank/DDBJ databases">
        <authorList>
            <person name="Husnik F."/>
        </authorList>
    </citation>
    <scope>NUCLEOTIDE SEQUENCE [LARGE SCALE GENOMIC DNA]</scope>
</reference>
<evidence type="ECO:0000313" key="13">
    <source>
        <dbReference type="Proteomes" id="UP000095697"/>
    </source>
</evidence>
<keyword evidence="8 11" id="KW-0687">Ribonucleoprotein</keyword>
<comment type="similarity">
    <text evidence="1 11">Belongs to the universal ribosomal protein uL1 family.</text>
</comment>
<organism evidence="12 13">
    <name type="scientific">Candidatus Mikella endobia</name>
    <dbReference type="NCBI Taxonomy" id="1778264"/>
    <lineage>
        <taxon>Bacteria</taxon>
        <taxon>Pseudomonadati</taxon>
        <taxon>Pseudomonadota</taxon>
        <taxon>Gammaproteobacteria</taxon>
        <taxon>Enterobacterales</taxon>
        <taxon>Enterobacteriaceae</taxon>
        <taxon>Candidatus Mikella</taxon>
    </lineage>
</organism>
<evidence type="ECO:0000256" key="11">
    <source>
        <dbReference type="HAMAP-Rule" id="MF_01318"/>
    </source>
</evidence>
<dbReference type="PATRIC" id="fig|1778264.3.peg.105"/>
<evidence type="ECO:0000256" key="4">
    <source>
        <dbReference type="ARBA" id="ARBA00022730"/>
    </source>
</evidence>
<dbReference type="PANTHER" id="PTHR36427:SF3">
    <property type="entry name" value="LARGE RIBOSOMAL SUBUNIT PROTEIN UL1M"/>
    <property type="match status" value="1"/>
</dbReference>
<comment type="function">
    <text evidence="10 11">Protein L1 is also a translational repressor protein, it controls the translation of the L11 operon by binding to its mRNA.</text>
</comment>
<dbReference type="GO" id="GO:0003735">
    <property type="term" value="F:structural constituent of ribosome"/>
    <property type="evidence" value="ECO:0007669"/>
    <property type="project" value="InterPro"/>
</dbReference>
<evidence type="ECO:0000256" key="8">
    <source>
        <dbReference type="ARBA" id="ARBA00023274"/>
    </source>
</evidence>
<evidence type="ECO:0000313" key="12">
    <source>
        <dbReference type="EMBL" id="CUX95756.1"/>
    </source>
</evidence>
<dbReference type="NCBIfam" id="TIGR01169">
    <property type="entry name" value="rplA_bact"/>
    <property type="match status" value="1"/>
</dbReference>
<dbReference type="InterPro" id="IPR023674">
    <property type="entry name" value="Ribosomal_uL1-like"/>
</dbReference>
<dbReference type="Proteomes" id="UP000095697">
    <property type="component" value="Chromosome I"/>
</dbReference>
<evidence type="ECO:0000256" key="6">
    <source>
        <dbReference type="ARBA" id="ARBA00022884"/>
    </source>
</evidence>
<keyword evidence="3 11" id="KW-0820">tRNA-binding</keyword>
<accession>A0A143WPN7</accession>
<dbReference type="InterPro" id="IPR002143">
    <property type="entry name" value="Ribosomal_uL1"/>
</dbReference>
<dbReference type="CDD" id="cd00403">
    <property type="entry name" value="Ribosomal_L1"/>
    <property type="match status" value="1"/>
</dbReference>
<dbReference type="SUPFAM" id="SSF56808">
    <property type="entry name" value="Ribosomal protein L1"/>
    <property type="match status" value="1"/>
</dbReference>
<dbReference type="FunFam" id="3.40.50.790:FF:000001">
    <property type="entry name" value="50S ribosomal protein L1"/>
    <property type="match status" value="1"/>
</dbReference>
<keyword evidence="4 11" id="KW-0699">rRNA-binding</keyword>
<dbReference type="GO" id="GO:0006417">
    <property type="term" value="P:regulation of translation"/>
    <property type="evidence" value="ECO:0007669"/>
    <property type="project" value="UniProtKB-KW"/>
</dbReference>
<comment type="subunit">
    <text evidence="11">Part of the 50S ribosomal subunit.</text>
</comment>
<keyword evidence="7 11" id="KW-0689">Ribosomal protein</keyword>
<dbReference type="KEGG" id="cmik:PMARG_ME00116"/>
<evidence type="ECO:0000256" key="10">
    <source>
        <dbReference type="ARBA" id="ARBA00059110"/>
    </source>
</evidence>